<accession>A0AAW2HWU1</accession>
<sequence length="278" mass="30035">MAGANGVDGGRPVGQAFQDPAEAIRAEADHGDAVGEGISGNDRIPISRGRRGAGTGTSSSNDEAHFTDGDRSAEVMSLEELHARVQGARFEKNSTGSGRHGEEDRRRGGEHHPTQADERQPQRGSVSEGVEEGAISTGEEAGKTERDAGALQTVCLPNDVSKVYERDVFAIGIDMANAFDSFSWNGIRERLRGKGTGVLANIVRNYPSDRRIEYPITRWRTETDPGRETAGVAKLICYGDDTLPITKPQSVDMARHDPDREAVRNGIRAMGILVKIEK</sequence>
<comment type="caution">
    <text evidence="2">The sequence shown here is derived from an EMBL/GenBank/DDBJ whole genome shotgun (WGS) entry which is preliminary data.</text>
</comment>
<protein>
    <recommendedName>
        <fullName evidence="3">Reverse transcriptase domain-containing protein</fullName>
    </recommendedName>
</protein>
<evidence type="ECO:0000313" key="2">
    <source>
        <dbReference type="EMBL" id="KAL0274497.1"/>
    </source>
</evidence>
<dbReference type="EMBL" id="JARGDH010000003">
    <property type="protein sequence ID" value="KAL0274497.1"/>
    <property type="molecule type" value="Genomic_DNA"/>
</dbReference>
<feature type="region of interest" description="Disordered" evidence="1">
    <location>
        <begin position="1"/>
        <end position="68"/>
    </location>
</feature>
<proteinExistence type="predicted"/>
<dbReference type="AlphaFoldDB" id="A0AAW2HWU1"/>
<evidence type="ECO:0000256" key="1">
    <source>
        <dbReference type="SAM" id="MobiDB-lite"/>
    </source>
</evidence>
<evidence type="ECO:0008006" key="3">
    <source>
        <dbReference type="Google" id="ProtNLM"/>
    </source>
</evidence>
<gene>
    <name evidence="2" type="ORF">PYX00_006903</name>
</gene>
<feature type="compositionally biased region" description="Basic and acidic residues" evidence="1">
    <location>
        <begin position="22"/>
        <end position="33"/>
    </location>
</feature>
<feature type="compositionally biased region" description="Gly residues" evidence="1">
    <location>
        <begin position="1"/>
        <end position="12"/>
    </location>
</feature>
<feature type="region of interest" description="Disordered" evidence="1">
    <location>
        <begin position="84"/>
        <end position="147"/>
    </location>
</feature>
<organism evidence="2">
    <name type="scientific">Menopon gallinae</name>
    <name type="common">poultry shaft louse</name>
    <dbReference type="NCBI Taxonomy" id="328185"/>
    <lineage>
        <taxon>Eukaryota</taxon>
        <taxon>Metazoa</taxon>
        <taxon>Ecdysozoa</taxon>
        <taxon>Arthropoda</taxon>
        <taxon>Hexapoda</taxon>
        <taxon>Insecta</taxon>
        <taxon>Pterygota</taxon>
        <taxon>Neoptera</taxon>
        <taxon>Paraneoptera</taxon>
        <taxon>Psocodea</taxon>
        <taxon>Troctomorpha</taxon>
        <taxon>Phthiraptera</taxon>
        <taxon>Amblycera</taxon>
        <taxon>Menoponidae</taxon>
        <taxon>Menopon</taxon>
    </lineage>
</organism>
<reference evidence="2" key="1">
    <citation type="journal article" date="2024" name="Gigascience">
        <title>Chromosome-level genome of the poultry shaft louse Menopon gallinae provides insight into the host-switching and adaptive evolution of parasitic lice.</title>
        <authorList>
            <person name="Xu Y."/>
            <person name="Ma L."/>
            <person name="Liu S."/>
            <person name="Liang Y."/>
            <person name="Liu Q."/>
            <person name="He Z."/>
            <person name="Tian L."/>
            <person name="Duan Y."/>
            <person name="Cai W."/>
            <person name="Li H."/>
            <person name="Song F."/>
        </authorList>
    </citation>
    <scope>NUCLEOTIDE SEQUENCE</scope>
    <source>
        <strain evidence="2">Cailab_2023a</strain>
    </source>
</reference>
<feature type="compositionally biased region" description="Basic and acidic residues" evidence="1">
    <location>
        <begin position="99"/>
        <end position="121"/>
    </location>
</feature>
<name>A0AAW2HWU1_9NEOP</name>